<gene>
    <name evidence="2" type="ORF">SNE34_06455</name>
</gene>
<feature type="signal peptide" evidence="1">
    <location>
        <begin position="1"/>
        <end position="22"/>
    </location>
</feature>
<dbReference type="RefSeq" id="WP_332615851.1">
    <property type="nucleotide sequence ID" value="NZ_JAXGFP010000003.1"/>
</dbReference>
<keyword evidence="3" id="KW-1185">Reference proteome</keyword>
<accession>A0ABU7YXJ5</accession>
<evidence type="ECO:0008006" key="4">
    <source>
        <dbReference type="Google" id="ProtNLM"/>
    </source>
</evidence>
<sequence length="164" mass="17058">MRHPIGLTAAFIAVLASGTAAASGIQLQKPVPYAADNDISDAIKDECKINEQLADFVKQYSSEPVELVSGPVDTGSGRVLQLEIVDAVSMGNAWLGHQKFTKVSGTLFEDGAEVASFRGRRNSMGGAFAGFKGSCSVLGRTVEVLGEDIAGWLAAPEDGATLGD</sequence>
<organism evidence="2 3">
    <name type="scientific">Novilysobacter erysipheiresistens</name>
    <dbReference type="NCBI Taxonomy" id="1749332"/>
    <lineage>
        <taxon>Bacteria</taxon>
        <taxon>Pseudomonadati</taxon>
        <taxon>Pseudomonadota</taxon>
        <taxon>Gammaproteobacteria</taxon>
        <taxon>Lysobacterales</taxon>
        <taxon>Lysobacteraceae</taxon>
        <taxon>Novilysobacter</taxon>
    </lineage>
</organism>
<evidence type="ECO:0000313" key="2">
    <source>
        <dbReference type="EMBL" id="MEG3183646.1"/>
    </source>
</evidence>
<dbReference type="EMBL" id="JAXGFP010000003">
    <property type="protein sequence ID" value="MEG3183646.1"/>
    <property type="molecule type" value="Genomic_DNA"/>
</dbReference>
<feature type="chain" id="PRO_5045766047" description="DUF4440 domain-containing protein" evidence="1">
    <location>
        <begin position="23"/>
        <end position="164"/>
    </location>
</feature>
<keyword evidence="1" id="KW-0732">Signal</keyword>
<comment type="caution">
    <text evidence="2">The sequence shown here is derived from an EMBL/GenBank/DDBJ whole genome shotgun (WGS) entry which is preliminary data.</text>
</comment>
<proteinExistence type="predicted"/>
<evidence type="ECO:0000256" key="1">
    <source>
        <dbReference type="SAM" id="SignalP"/>
    </source>
</evidence>
<evidence type="ECO:0000313" key="3">
    <source>
        <dbReference type="Proteomes" id="UP001355056"/>
    </source>
</evidence>
<reference evidence="2 3" key="1">
    <citation type="journal article" date="2016" name="Int. J. Syst. Evol. Microbiol.">
        <title>Lysobacter erysipheiresistens sp. nov., an antagonist of powdery mildew, isolated from tobacco-cultivated soil.</title>
        <authorList>
            <person name="Xie B."/>
            <person name="Li T."/>
            <person name="Lin X."/>
            <person name="Wang C.J."/>
            <person name="Chen Y.J."/>
            <person name="Liu W.J."/>
            <person name="Zhao Z.W."/>
        </authorList>
    </citation>
    <scope>NUCLEOTIDE SEQUENCE [LARGE SCALE GENOMIC DNA]</scope>
    <source>
        <strain evidence="2 3">RS-LYSO-3</strain>
    </source>
</reference>
<protein>
    <recommendedName>
        <fullName evidence="4">DUF4440 domain-containing protein</fullName>
    </recommendedName>
</protein>
<name>A0ABU7YXJ5_9GAMM</name>
<dbReference type="Proteomes" id="UP001355056">
    <property type="component" value="Unassembled WGS sequence"/>
</dbReference>